<evidence type="ECO:0000256" key="9">
    <source>
        <dbReference type="PIRSR" id="PIRSR013503-2"/>
    </source>
</evidence>
<dbReference type="InterPro" id="IPR042468">
    <property type="entry name" value="Peptidase_C65_otubain_sub1"/>
</dbReference>
<comment type="caution">
    <text evidence="12">The sequence shown here is derived from an EMBL/GenBank/DDBJ whole genome shotgun (WGS) entry which is preliminary data.</text>
</comment>
<organism evidence="12 13">
    <name type="scientific">Artemia franciscana</name>
    <name type="common">Brine shrimp</name>
    <name type="synonym">Artemia sanfranciscana</name>
    <dbReference type="NCBI Taxonomy" id="6661"/>
    <lineage>
        <taxon>Eukaryota</taxon>
        <taxon>Metazoa</taxon>
        <taxon>Ecdysozoa</taxon>
        <taxon>Arthropoda</taxon>
        <taxon>Crustacea</taxon>
        <taxon>Branchiopoda</taxon>
        <taxon>Anostraca</taxon>
        <taxon>Artemiidae</taxon>
        <taxon>Artemia</taxon>
    </lineage>
</organism>
<keyword evidence="7" id="KW-0788">Thiol protease</keyword>
<feature type="site" description="Interacts with free ubiquitin" evidence="9">
    <location>
        <position position="246"/>
    </location>
</feature>
<keyword evidence="6" id="KW-0378">Hydrolase</keyword>
<evidence type="ECO:0000256" key="1">
    <source>
        <dbReference type="ARBA" id="ARBA00000707"/>
    </source>
</evidence>
<dbReference type="PANTHER" id="PTHR12931">
    <property type="entry name" value="UBIQUITIN THIOLESTERASE PROTEIN OTUB"/>
    <property type="match status" value="1"/>
</dbReference>
<reference evidence="12" key="1">
    <citation type="submission" date="2023-07" db="EMBL/GenBank/DDBJ databases">
        <title>Chromosome-level genome assembly of Artemia franciscana.</title>
        <authorList>
            <person name="Jo E."/>
        </authorList>
    </citation>
    <scope>NUCLEOTIDE SEQUENCE</scope>
    <source>
        <tissue evidence="12">Whole body</tissue>
    </source>
</reference>
<dbReference type="InterPro" id="IPR016615">
    <property type="entry name" value="Otubain"/>
</dbReference>
<feature type="coiled-coil region" evidence="10">
    <location>
        <begin position="34"/>
        <end position="64"/>
    </location>
</feature>
<dbReference type="EMBL" id="JAVRJZ010000019">
    <property type="protein sequence ID" value="KAK2707919.1"/>
    <property type="molecule type" value="Genomic_DNA"/>
</dbReference>
<evidence type="ECO:0000259" key="11">
    <source>
        <dbReference type="PROSITE" id="PS50802"/>
    </source>
</evidence>
<gene>
    <name evidence="12" type="ORF">QYM36_015562</name>
</gene>
<feature type="site" description="Interacts with free ubiquitin" evidence="9">
    <location>
        <position position="216"/>
    </location>
</feature>
<dbReference type="PIRSF" id="PIRSF013503">
    <property type="entry name" value="Ubiquitin_thioesterase_Otubain"/>
    <property type="match status" value="1"/>
</dbReference>
<evidence type="ECO:0000313" key="12">
    <source>
        <dbReference type="EMBL" id="KAK2707919.1"/>
    </source>
</evidence>
<dbReference type="FunFam" id="1.20.1300.20:FF:000001">
    <property type="entry name" value="Ubiquitin thioesterase OTUB1"/>
    <property type="match status" value="1"/>
</dbReference>
<keyword evidence="4" id="KW-0645">Protease</keyword>
<dbReference type="Gene3D" id="1.20.1300.20">
    <property type="entry name" value="Peptidase C65 Otubain, subdomain 2"/>
    <property type="match status" value="1"/>
</dbReference>
<evidence type="ECO:0000256" key="3">
    <source>
        <dbReference type="ARBA" id="ARBA00012759"/>
    </source>
</evidence>
<comment type="catalytic activity">
    <reaction evidence="1">
        <text>Thiol-dependent hydrolysis of ester, thioester, amide, peptide and isopeptide bonds formed by the C-terminal Gly of ubiquitin (a 76-residue protein attached to proteins as an intracellular targeting signal).</text>
        <dbReference type="EC" id="3.4.19.12"/>
    </reaction>
</comment>
<dbReference type="PANTHER" id="PTHR12931:SF15">
    <property type="entry name" value="UBIQUITIN THIOESTERASE OTUBAIN-LIKE"/>
    <property type="match status" value="1"/>
</dbReference>
<dbReference type="Proteomes" id="UP001187531">
    <property type="component" value="Unassembled WGS sequence"/>
</dbReference>
<dbReference type="GO" id="GO:0043130">
    <property type="term" value="F:ubiquitin binding"/>
    <property type="evidence" value="ECO:0007669"/>
    <property type="project" value="TreeGrafter"/>
</dbReference>
<feature type="site" description="Interacts with free ubiquitin" evidence="9">
    <location>
        <position position="214"/>
    </location>
</feature>
<evidence type="ECO:0000256" key="10">
    <source>
        <dbReference type="SAM" id="Coils"/>
    </source>
</evidence>
<dbReference type="GO" id="GO:0004843">
    <property type="term" value="F:cysteine-type deubiquitinase activity"/>
    <property type="evidence" value="ECO:0007669"/>
    <property type="project" value="UniProtKB-EC"/>
</dbReference>
<dbReference type="PROSITE" id="PS50802">
    <property type="entry name" value="OTU"/>
    <property type="match status" value="1"/>
</dbReference>
<feature type="active site" evidence="8">
    <location>
        <position position="245"/>
    </location>
</feature>
<evidence type="ECO:0000256" key="4">
    <source>
        <dbReference type="ARBA" id="ARBA00022670"/>
    </source>
</evidence>
<dbReference type="GO" id="GO:0071108">
    <property type="term" value="P:protein K48-linked deubiquitination"/>
    <property type="evidence" value="ECO:0007669"/>
    <property type="project" value="TreeGrafter"/>
</dbReference>
<accession>A0AA88HIZ5</accession>
<dbReference type="InterPro" id="IPR019400">
    <property type="entry name" value="Peptidase_C65_otubain"/>
</dbReference>
<dbReference type="GO" id="GO:0005634">
    <property type="term" value="C:nucleus"/>
    <property type="evidence" value="ECO:0007669"/>
    <property type="project" value="TreeGrafter"/>
</dbReference>
<dbReference type="Pfam" id="PF10275">
    <property type="entry name" value="Peptidase_C65"/>
    <property type="match status" value="1"/>
</dbReference>
<dbReference type="EMBL" id="JAVRJZ010000019">
    <property type="protein sequence ID" value="KAK2707917.1"/>
    <property type="molecule type" value="Genomic_DNA"/>
</dbReference>
<dbReference type="EMBL" id="JAVRJZ010000019">
    <property type="protein sequence ID" value="KAK2707918.1"/>
    <property type="molecule type" value="Genomic_DNA"/>
</dbReference>
<dbReference type="AlphaFoldDB" id="A0AA88HIZ5"/>
<feature type="site" description="Interacts with free ubiquitin" evidence="9">
    <location>
        <position position="241"/>
    </location>
</feature>
<keyword evidence="13" id="KW-1185">Reference proteome</keyword>
<comment type="similarity">
    <text evidence="2">Belongs to the peptidase C65 family.</text>
</comment>
<name>A0AA88HIZ5_ARTSF</name>
<keyword evidence="5" id="KW-0833">Ubl conjugation pathway</keyword>
<feature type="active site" description="Nucleophile" evidence="8">
    <location>
        <position position="70"/>
    </location>
</feature>
<sequence>MAAANQDELIMKQESEISKEIAEKVPLIGKVEELNALEDEYKTDEKYKEKAKRLEKKYKKLRRARPDGNCFFRAVGFRLLEEMLQNKDQQKKFREQVVNGRKELLDRGYPEVTISDFYDTVMNLIDSVEKGINAEDLSSALNDGATAEYYVFYLRLLTSLALQKNADFYGAFIEGERTIQDFCKQEVEVMYRESDHIHAMGLTSALETPIAIVYMDRTGPADELTVHNIPEDSQPKIHLLYRPGHYDMLYA</sequence>
<evidence type="ECO:0000256" key="5">
    <source>
        <dbReference type="ARBA" id="ARBA00022786"/>
    </source>
</evidence>
<evidence type="ECO:0000313" key="13">
    <source>
        <dbReference type="Proteomes" id="UP001187531"/>
    </source>
</evidence>
<feature type="domain" description="OTU" evidence="11">
    <location>
        <begin position="59"/>
        <end position="251"/>
    </location>
</feature>
<dbReference type="SUPFAM" id="SSF54001">
    <property type="entry name" value="Cysteine proteinases"/>
    <property type="match status" value="1"/>
</dbReference>
<protein>
    <recommendedName>
        <fullName evidence="3">ubiquitinyl hydrolase 1</fullName>
        <ecNumber evidence="3">3.4.19.12</ecNumber>
    </recommendedName>
</protein>
<dbReference type="GO" id="GO:0006508">
    <property type="term" value="P:proteolysis"/>
    <property type="evidence" value="ECO:0007669"/>
    <property type="project" value="UniProtKB-KW"/>
</dbReference>
<feature type="active site" evidence="8">
    <location>
        <position position="67"/>
    </location>
</feature>
<evidence type="ECO:0000256" key="7">
    <source>
        <dbReference type="ARBA" id="ARBA00022807"/>
    </source>
</evidence>
<proteinExistence type="inferred from homology"/>
<evidence type="ECO:0000256" key="2">
    <source>
        <dbReference type="ARBA" id="ARBA00006579"/>
    </source>
</evidence>
<dbReference type="Gene3D" id="3.30.200.60">
    <property type="entry name" value="Peptidase C65 Otubain, subdomain 1"/>
    <property type="match status" value="1"/>
</dbReference>
<dbReference type="InterPro" id="IPR042467">
    <property type="entry name" value="Peptidase_C65_otubain_sub2"/>
</dbReference>
<keyword evidence="10" id="KW-0175">Coiled coil</keyword>
<dbReference type="InterPro" id="IPR003323">
    <property type="entry name" value="OTU_dom"/>
</dbReference>
<evidence type="ECO:0000256" key="6">
    <source>
        <dbReference type="ARBA" id="ARBA00022801"/>
    </source>
</evidence>
<dbReference type="InterPro" id="IPR038765">
    <property type="entry name" value="Papain-like_cys_pep_sf"/>
</dbReference>
<evidence type="ECO:0000256" key="8">
    <source>
        <dbReference type="PIRSR" id="PIRSR013503-1"/>
    </source>
</evidence>
<dbReference type="EC" id="3.4.19.12" evidence="3"/>